<feature type="region of interest" description="Disordered" evidence="3">
    <location>
        <begin position="706"/>
        <end position="755"/>
    </location>
</feature>
<feature type="compositionally biased region" description="Polar residues" evidence="3">
    <location>
        <begin position="144"/>
        <end position="154"/>
    </location>
</feature>
<dbReference type="GO" id="GO:0005886">
    <property type="term" value="C:plasma membrane"/>
    <property type="evidence" value="ECO:0007669"/>
    <property type="project" value="TreeGrafter"/>
</dbReference>
<feature type="region of interest" description="Disordered" evidence="3">
    <location>
        <begin position="389"/>
        <end position="465"/>
    </location>
</feature>
<dbReference type="SUPFAM" id="SSF47769">
    <property type="entry name" value="SAM/Pointed domain"/>
    <property type="match status" value="1"/>
</dbReference>
<feature type="domain" description="SH3" evidence="4">
    <location>
        <begin position="18"/>
        <end position="82"/>
    </location>
</feature>
<name>A0A232LU34_9EURO</name>
<evidence type="ECO:0000259" key="4">
    <source>
        <dbReference type="PROSITE" id="PS50002"/>
    </source>
</evidence>
<feature type="region of interest" description="Disordered" evidence="3">
    <location>
        <begin position="839"/>
        <end position="901"/>
    </location>
</feature>
<dbReference type="InterPro" id="IPR001660">
    <property type="entry name" value="SAM"/>
</dbReference>
<protein>
    <recommendedName>
        <fullName evidence="8">Polarized growth protein Boi2</fullName>
    </recommendedName>
</protein>
<feature type="compositionally biased region" description="Basic and acidic residues" evidence="3">
    <location>
        <begin position="988"/>
        <end position="1002"/>
    </location>
</feature>
<feature type="compositionally biased region" description="Low complexity" evidence="3">
    <location>
        <begin position="844"/>
        <end position="877"/>
    </location>
</feature>
<keyword evidence="7" id="KW-1185">Reference proteome</keyword>
<feature type="compositionally biased region" description="Low complexity" evidence="3">
    <location>
        <begin position="600"/>
        <end position="612"/>
    </location>
</feature>
<proteinExistence type="predicted"/>
<dbReference type="OrthoDB" id="73680at2759"/>
<evidence type="ECO:0000256" key="1">
    <source>
        <dbReference type="ARBA" id="ARBA00022443"/>
    </source>
</evidence>
<dbReference type="Proteomes" id="UP000243515">
    <property type="component" value="Unassembled WGS sequence"/>
</dbReference>
<evidence type="ECO:0008006" key="8">
    <source>
        <dbReference type="Google" id="ProtNLM"/>
    </source>
</evidence>
<dbReference type="SMART" id="SM00326">
    <property type="entry name" value="SH3"/>
    <property type="match status" value="1"/>
</dbReference>
<feature type="domain" description="PH" evidence="5">
    <location>
        <begin position="773"/>
        <end position="953"/>
    </location>
</feature>
<dbReference type="Pfam" id="PF00018">
    <property type="entry name" value="SH3_1"/>
    <property type="match status" value="1"/>
</dbReference>
<dbReference type="InterPro" id="IPR013761">
    <property type="entry name" value="SAM/pointed_sf"/>
</dbReference>
<evidence type="ECO:0000259" key="5">
    <source>
        <dbReference type="PROSITE" id="PS50003"/>
    </source>
</evidence>
<feature type="compositionally biased region" description="Polar residues" evidence="3">
    <location>
        <begin position="1018"/>
        <end position="1038"/>
    </location>
</feature>
<dbReference type="Pfam" id="PF00169">
    <property type="entry name" value="PH"/>
    <property type="match status" value="1"/>
</dbReference>
<dbReference type="PANTHER" id="PTHR12092:SF16">
    <property type="entry name" value="PH DOMAIN-CONTAINING PROTEIN"/>
    <property type="match status" value="1"/>
</dbReference>
<dbReference type="FunFam" id="1.10.150.50:FF:000082">
    <property type="entry name" value="Polarized growth protein boi2"/>
    <property type="match status" value="1"/>
</dbReference>
<dbReference type="GO" id="GO:0030036">
    <property type="term" value="P:actin cytoskeleton organization"/>
    <property type="evidence" value="ECO:0007669"/>
    <property type="project" value="TreeGrafter"/>
</dbReference>
<evidence type="ECO:0000256" key="3">
    <source>
        <dbReference type="SAM" id="MobiDB-lite"/>
    </source>
</evidence>
<comment type="caution">
    <text evidence="6">The sequence shown here is derived from an EMBL/GenBank/DDBJ whole genome shotgun (WGS) entry which is preliminary data.</text>
</comment>
<feature type="region of interest" description="Disordered" evidence="3">
    <location>
        <begin position="571"/>
        <end position="618"/>
    </location>
</feature>
<dbReference type="InterPro" id="IPR037370">
    <property type="entry name" value="Pleckstrin"/>
</dbReference>
<feature type="compositionally biased region" description="Low complexity" evidence="3">
    <location>
        <begin position="123"/>
        <end position="136"/>
    </location>
</feature>
<dbReference type="InterPro" id="IPR036028">
    <property type="entry name" value="SH3-like_dom_sf"/>
</dbReference>
<evidence type="ECO:0000256" key="2">
    <source>
        <dbReference type="PROSITE-ProRule" id="PRU00192"/>
    </source>
</evidence>
<evidence type="ECO:0000313" key="7">
    <source>
        <dbReference type="Proteomes" id="UP000243515"/>
    </source>
</evidence>
<dbReference type="AlphaFoldDB" id="A0A232LU34"/>
<feature type="region of interest" description="Disordered" evidence="3">
    <location>
        <begin position="352"/>
        <end position="374"/>
    </location>
</feature>
<feature type="compositionally biased region" description="Polar residues" evidence="3">
    <location>
        <begin position="571"/>
        <end position="591"/>
    </location>
</feature>
<dbReference type="InterPro" id="IPR001452">
    <property type="entry name" value="SH3_domain"/>
</dbReference>
<evidence type="ECO:0000313" key="6">
    <source>
        <dbReference type="EMBL" id="OXV07680.1"/>
    </source>
</evidence>
<dbReference type="Gene3D" id="2.30.29.30">
    <property type="entry name" value="Pleckstrin-homology domain (PH domain)/Phosphotyrosine-binding domain (PTB)"/>
    <property type="match status" value="1"/>
</dbReference>
<feature type="compositionally biased region" description="Polar residues" evidence="3">
    <location>
        <begin position="878"/>
        <end position="892"/>
    </location>
</feature>
<dbReference type="Gene3D" id="1.10.150.50">
    <property type="entry name" value="Transcription Factor, Ets-1"/>
    <property type="match status" value="1"/>
</dbReference>
<dbReference type="Gene3D" id="2.30.30.40">
    <property type="entry name" value="SH3 Domains"/>
    <property type="match status" value="1"/>
</dbReference>
<organism evidence="6 7">
    <name type="scientific">Elaphomyces granulatus</name>
    <dbReference type="NCBI Taxonomy" id="519963"/>
    <lineage>
        <taxon>Eukaryota</taxon>
        <taxon>Fungi</taxon>
        <taxon>Dikarya</taxon>
        <taxon>Ascomycota</taxon>
        <taxon>Pezizomycotina</taxon>
        <taxon>Eurotiomycetes</taxon>
        <taxon>Eurotiomycetidae</taxon>
        <taxon>Eurotiales</taxon>
        <taxon>Elaphomycetaceae</taxon>
        <taxon>Elaphomyces</taxon>
    </lineage>
</organism>
<dbReference type="Pfam" id="PF07647">
    <property type="entry name" value="SAM_2"/>
    <property type="match status" value="1"/>
</dbReference>
<dbReference type="SUPFAM" id="SSF50044">
    <property type="entry name" value="SH3-domain"/>
    <property type="match status" value="1"/>
</dbReference>
<keyword evidence="1 2" id="KW-0728">SH3 domain</keyword>
<dbReference type="PANTHER" id="PTHR12092">
    <property type="entry name" value="PLECKSTRIN"/>
    <property type="match status" value="1"/>
</dbReference>
<dbReference type="InterPro" id="IPR011993">
    <property type="entry name" value="PH-like_dom_sf"/>
</dbReference>
<reference evidence="6 7" key="1">
    <citation type="journal article" date="2015" name="Environ. Microbiol.">
        <title>Metagenome sequence of Elaphomyces granulatus from sporocarp tissue reveals Ascomycota ectomycorrhizal fingerprints of genome expansion and a Proteobacteria-rich microbiome.</title>
        <authorList>
            <person name="Quandt C.A."/>
            <person name="Kohler A."/>
            <person name="Hesse C.N."/>
            <person name="Sharpton T.J."/>
            <person name="Martin F."/>
            <person name="Spatafora J.W."/>
        </authorList>
    </citation>
    <scope>NUCLEOTIDE SEQUENCE [LARGE SCALE GENOMIC DNA]</scope>
    <source>
        <strain evidence="6 7">OSC145934</strain>
    </source>
</reference>
<dbReference type="SMART" id="SM00233">
    <property type="entry name" value="PH"/>
    <property type="match status" value="1"/>
</dbReference>
<feature type="region of interest" description="Disordered" evidence="3">
    <location>
        <begin position="977"/>
        <end position="1038"/>
    </location>
</feature>
<dbReference type="SUPFAM" id="SSF50729">
    <property type="entry name" value="PH domain-like"/>
    <property type="match status" value="1"/>
</dbReference>
<gene>
    <name evidence="6" type="ORF">Egran_04555</name>
</gene>
<dbReference type="PROSITE" id="PS50002">
    <property type="entry name" value="SH3"/>
    <property type="match status" value="1"/>
</dbReference>
<accession>A0A232LU34</accession>
<dbReference type="EMBL" id="NPHW01004640">
    <property type="protein sequence ID" value="OXV07680.1"/>
    <property type="molecule type" value="Genomic_DNA"/>
</dbReference>
<dbReference type="InterPro" id="IPR001849">
    <property type="entry name" value="PH_domain"/>
</dbReference>
<feature type="compositionally biased region" description="Polar residues" evidence="3">
    <location>
        <begin position="402"/>
        <end position="413"/>
    </location>
</feature>
<sequence>MDPSFALYPNGTGVRDRSPRLTGLWVDDFDARGVDELTLRRGDKIEVVELDEGFGDGWYLGKHVGTGKIGLFPGVYTAATPKIPVRKQVLPSKAVDSELRFATQLVVPATDVVTPPMSPMLPVSSMSPVSPISPTSLKDVGFNGETTPQASRQPSEPDMDPTPAGAEMDAASPKLPQRSSSAPLPPSAPLAAKPIREALTSPPLNEDSPVMNETLSVIDEHITDLNTPRHSVATPEEKAMTDSGSEYSSNYIGQRVSYIHEHETDEEEQEETGAVEEQVRGWDHVETARQLRDLGMEAKHCDIFEQQEITGDVLLEMDQEFIFMKEFDFGVMGRRLKTWHMIKAFQEGVKGLKPPREHERSMSRAGNAGPLLPRIPSFSEKQSFPFLRSRSSAAAHPPRRVWSQQLRNGSGSPPTARCLYGRDPVVPRPSAASARDLHPRRHSSIDTTCRPPALSGQPPVTMHQKQGSFDRSWTMALGSQQPPASRHGSAVEATDDDIVLQQRFLEEADANGSESVVPLANRLDALDRGYFSGGELETRRTRKVLRKRDVTGDGIAHSRDSSYVEDDLRTGTSKRYSRISSTGSIQESASHVSPAAMAYSNSSSKGRISGSSDRPSQRTCFPTVTNIQTGFGPSVFTPFAPLSNKSEGENSGRSSPMYFYPLRNVAPKFRRVVGLRAASDNIVGGDKPMEICPSVTSPIKEMNLISSRTGSTTPSATSKSSGRQSTDGSGKASEGVLPVTRPKISRVATKPKKHTSAYMRGLEKKMPQEQMMDCDYSGWMRKKSSNLMTIWKPRLFVLRGRRLSYYYSESDTEERGLIDIAAHRVLRADQDPITNLHATITGAKGSPTSTGAKGSPTSTGTKGSPTSTGAKGSPTSPATTNGVDTGSSSQEGLSDGTIRSKAETDTPFIFKLVPPKSGSSRTVQFTKPATHYFQVDNIQEGRLWMAALMKATIEIDLSRPVDTTNKQKTISLKQAQAMNQRPPTLMDAPEKDPAASDLKDDDTGFEIKGLPVEEASPNAESSVSDCSSSRKLGSSSVDITLCLESQDDSVS</sequence>
<dbReference type="CDD" id="cd09535">
    <property type="entry name" value="SAM_BOI-like_fungal"/>
    <property type="match status" value="1"/>
</dbReference>
<feature type="region of interest" description="Disordered" evidence="3">
    <location>
        <begin position="123"/>
        <end position="189"/>
    </location>
</feature>
<feature type="compositionally biased region" description="Polar residues" evidence="3">
    <location>
        <begin position="706"/>
        <end position="728"/>
    </location>
</feature>
<dbReference type="PROSITE" id="PS50003">
    <property type="entry name" value="PH_DOMAIN"/>
    <property type="match status" value="1"/>
</dbReference>